<dbReference type="GO" id="GO:0046872">
    <property type="term" value="F:metal ion binding"/>
    <property type="evidence" value="ECO:0007669"/>
    <property type="project" value="UniProtKB-KW"/>
</dbReference>
<evidence type="ECO:0000313" key="12">
    <source>
        <dbReference type="EMBL" id="QQG37164.1"/>
    </source>
</evidence>
<dbReference type="GO" id="GO:0005737">
    <property type="term" value="C:cytoplasm"/>
    <property type="evidence" value="ECO:0007669"/>
    <property type="project" value="TreeGrafter"/>
</dbReference>
<dbReference type="AlphaFoldDB" id="A0A7T5R496"/>
<name>A0A7T5R496_9BACT</name>
<evidence type="ECO:0000313" key="13">
    <source>
        <dbReference type="Proteomes" id="UP000595362"/>
    </source>
</evidence>
<dbReference type="InterPro" id="IPR036615">
    <property type="entry name" value="Mur_ligase_C_dom_sf"/>
</dbReference>
<keyword evidence="5" id="KW-0479">Metal-binding</keyword>
<sequence>MTSVDAPLDRILKSLQELYPEKIDLSLDRLFRLLDKLGNPQDKTPPVIHVAGTNGKGSTIAYMRAITEVAGYKCHVYTSPHLLRFNERIRLAGHLASDEFLIDILQEVKAVNKGAAISFFEVTTAAAFVAFSRVPADVLLLEVGMGGLRDATNVVRDPLLTVITTISYDHCDWLGRTLPEIAIQKAGIMRMDVPCVVGCQMPWAREEVVPALQGCATRARTSLILCGRDWSVTPGESLRMDFQGRRYRYPAPNLLGVHQFWNAGAAITALKSQSHLNISEEAFAGGVQKAEWPGRLEHIVRGRVAEALPAGWELWYDGAHNDSCGEVLAHQVAAWSRAEPDRPLHVVTAMLRSKDPAVCLGPLLPYVNSVSTFSFVNGPYDQTGPVFSADDLAASLRPVCAGVKSYHSLEAAVAAVAERSSAGRVLVTGTLYAYKELV</sequence>
<evidence type="ECO:0000256" key="10">
    <source>
        <dbReference type="PIRNR" id="PIRNR001563"/>
    </source>
</evidence>
<dbReference type="InterPro" id="IPR018109">
    <property type="entry name" value="Folylpolyglutamate_synth_CS"/>
</dbReference>
<evidence type="ECO:0000256" key="8">
    <source>
        <dbReference type="ARBA" id="ARBA00022842"/>
    </source>
</evidence>
<dbReference type="FunFam" id="3.40.1190.10:FF:000011">
    <property type="entry name" value="Folylpolyglutamate synthase/dihydrofolate synthase"/>
    <property type="match status" value="1"/>
</dbReference>
<dbReference type="PIRSF" id="PIRSF001563">
    <property type="entry name" value="Folylpolyglu_synth"/>
    <property type="match status" value="1"/>
</dbReference>
<reference evidence="12 13" key="1">
    <citation type="submission" date="2020-07" db="EMBL/GenBank/DDBJ databases">
        <title>Huge and variable diversity of episymbiotic CPR bacteria and DPANN archaea in groundwater ecosystems.</title>
        <authorList>
            <person name="He C.Y."/>
            <person name="Keren R."/>
            <person name="Whittaker M."/>
            <person name="Farag I.F."/>
            <person name="Doudna J."/>
            <person name="Cate J.H.D."/>
            <person name="Banfield J.F."/>
        </authorList>
    </citation>
    <scope>NUCLEOTIDE SEQUENCE [LARGE SCALE GENOMIC DNA]</scope>
    <source>
        <strain evidence="12">NC_groundwater_70_Ag_B-0.1um_54_66</strain>
    </source>
</reference>
<evidence type="ECO:0000256" key="1">
    <source>
        <dbReference type="ARBA" id="ARBA00001946"/>
    </source>
</evidence>
<comment type="catalytic activity">
    <reaction evidence="9">
        <text>(6S)-5,6,7,8-tetrahydrofolyl-(gamma-L-Glu)(n) + L-glutamate + ATP = (6S)-5,6,7,8-tetrahydrofolyl-(gamma-L-Glu)(n+1) + ADP + phosphate + H(+)</text>
        <dbReference type="Rhea" id="RHEA:10580"/>
        <dbReference type="Rhea" id="RHEA-COMP:14738"/>
        <dbReference type="Rhea" id="RHEA-COMP:14740"/>
        <dbReference type="ChEBI" id="CHEBI:15378"/>
        <dbReference type="ChEBI" id="CHEBI:29985"/>
        <dbReference type="ChEBI" id="CHEBI:30616"/>
        <dbReference type="ChEBI" id="CHEBI:43474"/>
        <dbReference type="ChEBI" id="CHEBI:141005"/>
        <dbReference type="ChEBI" id="CHEBI:456216"/>
        <dbReference type="EC" id="6.3.2.17"/>
    </reaction>
</comment>
<dbReference type="InterPro" id="IPR001645">
    <property type="entry name" value="Folylpolyglutamate_synth"/>
</dbReference>
<evidence type="ECO:0000256" key="9">
    <source>
        <dbReference type="ARBA" id="ARBA00047493"/>
    </source>
</evidence>
<proteinExistence type="inferred from homology"/>
<keyword evidence="8" id="KW-0460">Magnesium</keyword>
<dbReference type="PANTHER" id="PTHR11136">
    <property type="entry name" value="FOLYLPOLYGLUTAMATE SYNTHASE-RELATED"/>
    <property type="match status" value="1"/>
</dbReference>
<dbReference type="GO" id="GO:0046654">
    <property type="term" value="P:tetrahydrofolate biosynthetic process"/>
    <property type="evidence" value="ECO:0007669"/>
    <property type="project" value="UniProtKB-UniPathway"/>
</dbReference>
<keyword evidence="7 10" id="KW-0067">ATP-binding</keyword>
<dbReference type="Pfam" id="PF08245">
    <property type="entry name" value="Mur_ligase_M"/>
    <property type="match status" value="1"/>
</dbReference>
<dbReference type="GO" id="GO:0004326">
    <property type="term" value="F:tetrahydrofolylpolyglutamate synthase activity"/>
    <property type="evidence" value="ECO:0007669"/>
    <property type="project" value="UniProtKB-EC"/>
</dbReference>
<dbReference type="GO" id="GO:0005524">
    <property type="term" value="F:ATP binding"/>
    <property type="evidence" value="ECO:0007669"/>
    <property type="project" value="UniProtKB-KW"/>
</dbReference>
<dbReference type="SUPFAM" id="SSF53623">
    <property type="entry name" value="MurD-like peptide ligases, catalytic domain"/>
    <property type="match status" value="1"/>
</dbReference>
<dbReference type="EC" id="6.3.2.17" evidence="3"/>
<dbReference type="GO" id="GO:0008841">
    <property type="term" value="F:dihydrofolate synthase activity"/>
    <property type="evidence" value="ECO:0007669"/>
    <property type="project" value="TreeGrafter"/>
</dbReference>
<evidence type="ECO:0000259" key="11">
    <source>
        <dbReference type="Pfam" id="PF08245"/>
    </source>
</evidence>
<dbReference type="Gene3D" id="3.90.190.20">
    <property type="entry name" value="Mur ligase, C-terminal domain"/>
    <property type="match status" value="1"/>
</dbReference>
<dbReference type="SUPFAM" id="SSF53244">
    <property type="entry name" value="MurD-like peptide ligases, peptide-binding domain"/>
    <property type="match status" value="1"/>
</dbReference>
<dbReference type="Gene3D" id="3.40.1190.10">
    <property type="entry name" value="Mur-like, catalytic domain"/>
    <property type="match status" value="1"/>
</dbReference>
<evidence type="ECO:0000256" key="3">
    <source>
        <dbReference type="ARBA" id="ARBA00013025"/>
    </source>
</evidence>
<evidence type="ECO:0000256" key="6">
    <source>
        <dbReference type="ARBA" id="ARBA00022741"/>
    </source>
</evidence>
<gene>
    <name evidence="12" type="ORF">HYS17_05225</name>
</gene>
<accession>A0A7T5R496</accession>
<feature type="domain" description="Mur ligase central" evidence="11">
    <location>
        <begin position="50"/>
        <end position="191"/>
    </location>
</feature>
<dbReference type="Proteomes" id="UP000595362">
    <property type="component" value="Chromosome"/>
</dbReference>
<keyword evidence="6 10" id="KW-0547">Nucleotide-binding</keyword>
<dbReference type="PROSITE" id="PS01012">
    <property type="entry name" value="FOLYLPOLYGLU_SYNT_2"/>
    <property type="match status" value="1"/>
</dbReference>
<dbReference type="UniPathway" id="UPA00077">
    <property type="reaction ID" value="UER00157"/>
</dbReference>
<dbReference type="NCBIfam" id="TIGR01499">
    <property type="entry name" value="folC"/>
    <property type="match status" value="1"/>
</dbReference>
<dbReference type="PANTHER" id="PTHR11136:SF0">
    <property type="entry name" value="DIHYDROFOLATE SYNTHETASE-RELATED"/>
    <property type="match status" value="1"/>
</dbReference>
<evidence type="ECO:0000256" key="4">
    <source>
        <dbReference type="ARBA" id="ARBA00022598"/>
    </source>
</evidence>
<protein>
    <recommendedName>
        <fullName evidence="3">tetrahydrofolate synthase</fullName>
        <ecNumber evidence="3">6.3.2.17</ecNumber>
    </recommendedName>
</protein>
<evidence type="ECO:0000256" key="7">
    <source>
        <dbReference type="ARBA" id="ARBA00022840"/>
    </source>
</evidence>
<evidence type="ECO:0000256" key="2">
    <source>
        <dbReference type="ARBA" id="ARBA00008276"/>
    </source>
</evidence>
<evidence type="ECO:0000256" key="5">
    <source>
        <dbReference type="ARBA" id="ARBA00022723"/>
    </source>
</evidence>
<comment type="cofactor">
    <cofactor evidence="1">
        <name>Mg(2+)</name>
        <dbReference type="ChEBI" id="CHEBI:18420"/>
    </cofactor>
</comment>
<organism evidence="12 13">
    <name type="scientific">Micavibrio aeruginosavorus</name>
    <dbReference type="NCBI Taxonomy" id="349221"/>
    <lineage>
        <taxon>Bacteria</taxon>
        <taxon>Pseudomonadati</taxon>
        <taxon>Bdellovibrionota</taxon>
        <taxon>Bdellovibrionia</taxon>
        <taxon>Bdellovibrionales</taxon>
        <taxon>Pseudobdellovibrionaceae</taxon>
        <taxon>Micavibrio</taxon>
    </lineage>
</organism>
<comment type="similarity">
    <text evidence="2 10">Belongs to the folylpolyglutamate synthase family.</text>
</comment>
<dbReference type="EMBL" id="CP066681">
    <property type="protein sequence ID" value="QQG37164.1"/>
    <property type="molecule type" value="Genomic_DNA"/>
</dbReference>
<dbReference type="InterPro" id="IPR036565">
    <property type="entry name" value="Mur-like_cat_sf"/>
</dbReference>
<dbReference type="InterPro" id="IPR013221">
    <property type="entry name" value="Mur_ligase_cen"/>
</dbReference>
<keyword evidence="4 10" id="KW-0436">Ligase</keyword>